<dbReference type="RefSeq" id="WP_004662199.1">
    <property type="nucleotide sequence ID" value="NZ_BMDV01000001.1"/>
</dbReference>
<reference evidence="13 14" key="2">
    <citation type="journal article" date="2016" name="Int. J. Syst. Evol. Microbiol.">
        <title>Taxonomy of haemolytic and/or proteolytic strains of the genus Acinetobacter with the proposal of Acinetobacter courvalinii sp. nov. (genomic species 14 sensu Bouvet &amp; Jeanjean), Acinetobacter dispersus sp. nov. (genomic species 17), Acinetobacter modestus sp. nov., Acinetobacter proteolyticus sp. nov. and Acinetobacter vivianii sp. nov.</title>
        <authorList>
            <person name="Nemec A."/>
            <person name="Radolfova-Krizova L."/>
            <person name="Maixnerova M."/>
            <person name="Vrestiakova E."/>
            <person name="Jezek P."/>
            <person name="Sedo O."/>
        </authorList>
    </citation>
    <scope>NUCLEOTIDE SEQUENCE [LARGE SCALE GENOMIC DNA]</scope>
    <source>
        <strain evidence="13 14">NIPH 236</strain>
    </source>
</reference>
<dbReference type="InterPro" id="IPR036291">
    <property type="entry name" value="NAD(P)-bd_dom_sf"/>
</dbReference>
<evidence type="ECO:0000256" key="10">
    <source>
        <dbReference type="RuleBase" id="RU362068"/>
    </source>
</evidence>
<dbReference type="InterPro" id="IPR008927">
    <property type="entry name" value="6-PGluconate_DH-like_C_sf"/>
</dbReference>
<evidence type="ECO:0000256" key="7">
    <source>
        <dbReference type="ARBA" id="ARBA00023002"/>
    </source>
</evidence>
<dbReference type="Pfam" id="PF02558">
    <property type="entry name" value="ApbA"/>
    <property type="match status" value="1"/>
</dbReference>
<comment type="pathway">
    <text evidence="1 10">Cofactor biosynthesis; (R)-pantothenate biosynthesis; (R)-pantoate from 3-methyl-2-oxobutanoate: step 2/2.</text>
</comment>
<evidence type="ECO:0000256" key="4">
    <source>
        <dbReference type="ARBA" id="ARBA00019465"/>
    </source>
</evidence>
<evidence type="ECO:0000256" key="8">
    <source>
        <dbReference type="ARBA" id="ARBA00032024"/>
    </source>
</evidence>
<evidence type="ECO:0000259" key="12">
    <source>
        <dbReference type="Pfam" id="PF08546"/>
    </source>
</evidence>
<reference evidence="14" key="1">
    <citation type="submission" date="2013-02" db="EMBL/GenBank/DDBJ databases">
        <title>The Genome Sequence of Acinetobacter sp. NIPH 236.</title>
        <authorList>
            <consortium name="The Broad Institute Genome Sequencing Platform"/>
            <consortium name="The Broad Institute Genome Sequencing Center for Infectious Disease"/>
            <person name="Cerqueira G."/>
            <person name="Feldgarden M."/>
            <person name="Courvalin P."/>
            <person name="Perichon B."/>
            <person name="Grillot-Courvalin C."/>
            <person name="Clermont D."/>
            <person name="Rocha E."/>
            <person name="Yoon E.-J."/>
            <person name="Nemec A."/>
            <person name="Walker B."/>
            <person name="Young S.K."/>
            <person name="Zeng Q."/>
            <person name="Gargeya S."/>
            <person name="Fitzgerald M."/>
            <person name="Haas B."/>
            <person name="Abouelleil A."/>
            <person name="Alvarado L."/>
            <person name="Arachchi H.M."/>
            <person name="Berlin A.M."/>
            <person name="Chapman S.B."/>
            <person name="Dewar J."/>
            <person name="Goldberg J."/>
            <person name="Griggs A."/>
            <person name="Gujja S."/>
            <person name="Hansen M."/>
            <person name="Howarth C."/>
            <person name="Imamovic A."/>
            <person name="Larimer J."/>
            <person name="McCowan C."/>
            <person name="Murphy C."/>
            <person name="Neiman D."/>
            <person name="Pearson M."/>
            <person name="Priest M."/>
            <person name="Roberts A."/>
            <person name="Saif S."/>
            <person name="Shea T."/>
            <person name="Sisk P."/>
            <person name="Sykes S."/>
            <person name="Wortman J."/>
            <person name="Nusbaum C."/>
            <person name="Birren B."/>
        </authorList>
    </citation>
    <scope>NUCLEOTIDE SEQUENCE [LARGE SCALE GENOMIC DNA]</scope>
    <source>
        <strain evidence="14">NIPH 236</strain>
    </source>
</reference>
<dbReference type="SUPFAM" id="SSF48179">
    <property type="entry name" value="6-phosphogluconate dehydrogenase C-terminal domain-like"/>
    <property type="match status" value="1"/>
</dbReference>
<comment type="caution">
    <text evidence="13">The sequence shown here is derived from an EMBL/GenBank/DDBJ whole genome shotgun (WGS) entry which is preliminary data.</text>
</comment>
<dbReference type="InterPro" id="IPR013328">
    <property type="entry name" value="6PGD_dom2"/>
</dbReference>
<evidence type="ECO:0000256" key="3">
    <source>
        <dbReference type="ARBA" id="ARBA00013014"/>
    </source>
</evidence>
<dbReference type="NCBIfam" id="TIGR00745">
    <property type="entry name" value="apbA_panE"/>
    <property type="match status" value="1"/>
</dbReference>
<comment type="function">
    <text evidence="10">Catalyzes the NADPH-dependent reduction of ketopantoate into pantoic acid.</text>
</comment>
<dbReference type="Pfam" id="PF08546">
    <property type="entry name" value="ApbA_C"/>
    <property type="match status" value="1"/>
</dbReference>
<proteinExistence type="inferred from homology"/>
<evidence type="ECO:0000256" key="1">
    <source>
        <dbReference type="ARBA" id="ARBA00004994"/>
    </source>
</evidence>
<comment type="similarity">
    <text evidence="2 10">Belongs to the ketopantoate reductase family.</text>
</comment>
<keyword evidence="7 10" id="KW-0560">Oxidoreductase</keyword>
<dbReference type="Proteomes" id="UP000013190">
    <property type="component" value="Unassembled WGS sequence"/>
</dbReference>
<evidence type="ECO:0000256" key="2">
    <source>
        <dbReference type="ARBA" id="ARBA00007870"/>
    </source>
</evidence>
<protein>
    <recommendedName>
        <fullName evidence="4 10">2-dehydropantoate 2-reductase</fullName>
        <ecNumber evidence="3 10">1.1.1.169</ecNumber>
    </recommendedName>
    <alternativeName>
        <fullName evidence="8 10">Ketopantoate reductase</fullName>
    </alternativeName>
</protein>
<dbReference type="InterPro" id="IPR050838">
    <property type="entry name" value="Ketopantoate_reductase"/>
</dbReference>
<dbReference type="InterPro" id="IPR003710">
    <property type="entry name" value="ApbA"/>
</dbReference>
<dbReference type="InterPro" id="IPR013332">
    <property type="entry name" value="KPR_N"/>
</dbReference>
<feature type="domain" description="Ketopantoate reductase C-terminal" evidence="12">
    <location>
        <begin position="175"/>
        <end position="314"/>
    </location>
</feature>
<keyword evidence="6 10" id="KW-0521">NADP</keyword>
<evidence type="ECO:0000313" key="14">
    <source>
        <dbReference type="Proteomes" id="UP000013190"/>
    </source>
</evidence>
<evidence type="ECO:0000313" key="13">
    <source>
        <dbReference type="EMBL" id="ENU26443.1"/>
    </source>
</evidence>
<evidence type="ECO:0000256" key="9">
    <source>
        <dbReference type="ARBA" id="ARBA00048793"/>
    </source>
</evidence>
<dbReference type="PANTHER" id="PTHR43765">
    <property type="entry name" value="2-DEHYDROPANTOATE 2-REDUCTASE-RELATED"/>
    <property type="match status" value="1"/>
</dbReference>
<dbReference type="InterPro" id="IPR013752">
    <property type="entry name" value="KPA_reductase"/>
</dbReference>
<dbReference type="Gene3D" id="1.10.1040.10">
    <property type="entry name" value="N-(1-d-carboxylethyl)-l-norvaline Dehydrogenase, domain 2"/>
    <property type="match status" value="1"/>
</dbReference>
<dbReference type="EMBL" id="APOJ01000025">
    <property type="protein sequence ID" value="ENU26443.1"/>
    <property type="molecule type" value="Genomic_DNA"/>
</dbReference>
<organism evidence="13 14">
    <name type="scientific">Acinetobacter modestus</name>
    <dbReference type="NCBI Taxonomy" id="1776740"/>
    <lineage>
        <taxon>Bacteria</taxon>
        <taxon>Pseudomonadati</taxon>
        <taxon>Pseudomonadota</taxon>
        <taxon>Gammaproteobacteria</taxon>
        <taxon>Moraxellales</taxon>
        <taxon>Moraxellaceae</taxon>
        <taxon>Acinetobacter</taxon>
    </lineage>
</organism>
<keyword evidence="14" id="KW-1185">Reference proteome</keyword>
<dbReference type="NCBIfam" id="NF006083">
    <property type="entry name" value="PRK08229.1"/>
    <property type="match status" value="1"/>
</dbReference>
<dbReference type="GeneID" id="92835377"/>
<evidence type="ECO:0000256" key="5">
    <source>
        <dbReference type="ARBA" id="ARBA00022655"/>
    </source>
</evidence>
<dbReference type="SUPFAM" id="SSF51735">
    <property type="entry name" value="NAD(P)-binding Rossmann-fold domains"/>
    <property type="match status" value="1"/>
</dbReference>
<comment type="catalytic activity">
    <reaction evidence="9 10">
        <text>(R)-pantoate + NADP(+) = 2-dehydropantoate + NADPH + H(+)</text>
        <dbReference type="Rhea" id="RHEA:16233"/>
        <dbReference type="ChEBI" id="CHEBI:11561"/>
        <dbReference type="ChEBI" id="CHEBI:15378"/>
        <dbReference type="ChEBI" id="CHEBI:15980"/>
        <dbReference type="ChEBI" id="CHEBI:57783"/>
        <dbReference type="ChEBI" id="CHEBI:58349"/>
        <dbReference type="EC" id="1.1.1.169"/>
    </reaction>
</comment>
<evidence type="ECO:0000256" key="6">
    <source>
        <dbReference type="ARBA" id="ARBA00022857"/>
    </source>
</evidence>
<accession>A0ABN0JMN5</accession>
<gene>
    <name evidence="13" type="ORF">F992_01991</name>
</gene>
<keyword evidence="5 10" id="KW-0566">Pantothenate biosynthesis</keyword>
<evidence type="ECO:0000259" key="11">
    <source>
        <dbReference type="Pfam" id="PF02558"/>
    </source>
</evidence>
<dbReference type="Gene3D" id="3.40.50.720">
    <property type="entry name" value="NAD(P)-binding Rossmann-like Domain"/>
    <property type="match status" value="1"/>
</dbReference>
<feature type="domain" description="Ketopantoate reductase N-terminal" evidence="11">
    <location>
        <begin position="3"/>
        <end position="153"/>
    </location>
</feature>
<name>A0ABN0JMN5_9GAMM</name>
<sequence>MKICVYGAGSIGCYLGGRLVAAGYDIDFIVRPKIQQQLQTYGLTVSDYNGFKQSIAANQLHMTIDPNEVAHADIILVCVKSASTEQVAFELKDILKKKTIIISFQNGLSNVGILKQILTEHTILEGMVPFNVAALGNGVFHQGTDGALYVKSHAQLDELVRAFKKAKLEIQLEQDMQAVQWAKLLLNLNNSINALSQLPLKQQLSIREYRQCLALAQLEALSLLKIAKIKPAKLTPIPAQFIPKILKLPNAVFKIISKKMLAIDPLARSSMADDLMAGRKTEIDWINGEIVNLAKHLNLNAPINQKLIQLVKRAELRSEPKAWSGFELKARLEQVSKIRPQKSV</sequence>
<dbReference type="PANTHER" id="PTHR43765:SF2">
    <property type="entry name" value="2-DEHYDROPANTOATE 2-REDUCTASE"/>
    <property type="match status" value="1"/>
</dbReference>
<dbReference type="EC" id="1.1.1.169" evidence="3 10"/>